<dbReference type="HOGENOM" id="CLU_021324_0_0_1"/>
<dbReference type="PRINTS" id="PR02082">
    <property type="entry name" value="GLC7IP4"/>
</dbReference>
<sequence>MFAKAAASASAGQKFKEAITFDAYDSKIIQYQFALNKLSKAEKVLNDLEKNLKVNPQQLIIPLVNYILPLFEGPIFNINPRLRKRYMLLSEGKQCKTQEIPLVRSSASISYEVVFPDICDVAESFKENMYNYDQQQKALQALKLIIANAIQFYNSKLSLTKAERARKKVSTTLRKVNTLDLRPVDDLINPQEISLCLDFAVLIKDRENDTSLETFHKLQSQVLTKFILCIKDKLFVPLKKYYKALLTFSSNRNPIADPQNQLPYWEQSIHRIYAFLFRILNIQYMLVSMTRQLYIPNREYLNNKLTLLQSENVHDFETLLLKIQDICTLAGELFIDALIRSLEYYSESSSTFQVQQSVVIESFQINVSKSYLKLKDNIEILLEFSKMCQYIQNHESIIPNLKNLDDEKLTKMLDERRAVDKLASVEQKQKIEREKQKIKQEILAKTTTTGRRTISKRTSTYIPTSNSSRGTPASVMSPNLRSPIVSPQISRTNSRSNSSSRMESPNLSRGSVGEQRNNSTASRLKIALDKSNKPTSRKRSSSLQSAFTKAEPQKGMSPLPSRSNSLQVGSKVNQKVVQESATHLVRRVNTIKNSNSYDNPKASHSKLKPVPNHIELKKKPLQSHKTANKKVDNTVATLIEEEDMPLNNLEKKIPTSERTITNNKNLKVNGTLPNKNIHDETLKDDSVNKKIDKEEEDIEATDEIGEITHQLKKVRFTGVPPMPATENSKPKKQGWYKKPEVLHYPPPAVRMMHGKRYIRNQEGLAFKTSLREMNTDELARFEVETPKESTRSRITSKLFDKLR</sequence>
<dbReference type="GO" id="GO:0019888">
    <property type="term" value="F:protein phosphatase regulator activity"/>
    <property type="evidence" value="ECO:0007669"/>
    <property type="project" value="InterPro"/>
</dbReference>
<dbReference type="AlphaFoldDB" id="G8C100"/>
<dbReference type="GeneID" id="11532085"/>
<dbReference type="EMBL" id="HE612869">
    <property type="protein sequence ID" value="CCE65828.1"/>
    <property type="molecule type" value="Genomic_DNA"/>
</dbReference>
<organism evidence="2 3">
    <name type="scientific">Tetrapisispora phaffii (strain ATCC 24235 / CBS 4417 / NBRC 1672 / NRRL Y-8282 / UCD 70-5)</name>
    <name type="common">Yeast</name>
    <name type="synonym">Fabospora phaffii</name>
    <dbReference type="NCBI Taxonomy" id="1071381"/>
    <lineage>
        <taxon>Eukaryota</taxon>
        <taxon>Fungi</taxon>
        <taxon>Dikarya</taxon>
        <taxon>Ascomycota</taxon>
        <taxon>Saccharomycotina</taxon>
        <taxon>Saccharomycetes</taxon>
        <taxon>Saccharomycetales</taxon>
        <taxon>Saccharomycetaceae</taxon>
        <taxon>Tetrapisispora</taxon>
    </lineage>
</organism>
<feature type="compositionally biased region" description="Low complexity" evidence="1">
    <location>
        <begin position="490"/>
        <end position="509"/>
    </location>
</feature>
<keyword evidence="3" id="KW-1185">Reference proteome</keyword>
<dbReference type="eggNOG" id="ENOG502QRIU">
    <property type="taxonomic scope" value="Eukaryota"/>
</dbReference>
<dbReference type="InterPro" id="IPR026241">
    <property type="entry name" value="GIP4"/>
</dbReference>
<dbReference type="GO" id="GO:0005737">
    <property type="term" value="C:cytoplasm"/>
    <property type="evidence" value="ECO:0007669"/>
    <property type="project" value="InterPro"/>
</dbReference>
<reference evidence="2 3" key="1">
    <citation type="journal article" date="2011" name="Proc. Natl. Acad. Sci. U.S.A.">
        <title>Evolutionary erosion of yeast sex chromosomes by mating-type switching accidents.</title>
        <authorList>
            <person name="Gordon J.L."/>
            <person name="Armisen D."/>
            <person name="Proux-Wera E."/>
            <person name="Oheigeartaigh S.S."/>
            <person name="Byrne K.P."/>
            <person name="Wolfe K.H."/>
        </authorList>
    </citation>
    <scope>NUCLEOTIDE SEQUENCE [LARGE SCALE GENOMIC DNA]</scope>
    <source>
        <strain evidence="3">ATCC 24235 / CBS 4417 / NBRC 1672 / NRRL Y-8282 / UCD 70-5</strain>
    </source>
</reference>
<gene>
    <name evidence="2" type="primary">TPHA0N00480</name>
    <name evidence="2" type="ordered locus">TPHA_0N00480</name>
</gene>
<dbReference type="RefSeq" id="XP_003688262.1">
    <property type="nucleotide sequence ID" value="XM_003688214.1"/>
</dbReference>
<dbReference type="Proteomes" id="UP000005666">
    <property type="component" value="Chromosome 14"/>
</dbReference>
<feature type="compositionally biased region" description="Polar residues" evidence="1">
    <location>
        <begin position="445"/>
        <end position="489"/>
    </location>
</feature>
<feature type="region of interest" description="Disordered" evidence="1">
    <location>
        <begin position="442"/>
        <end position="570"/>
    </location>
</feature>
<protein>
    <submittedName>
        <fullName evidence="2">Uncharacterized protein</fullName>
    </submittedName>
</protein>
<evidence type="ECO:0000313" key="3">
    <source>
        <dbReference type="Proteomes" id="UP000005666"/>
    </source>
</evidence>
<dbReference type="GO" id="GO:0008157">
    <property type="term" value="F:protein phosphatase 1 binding"/>
    <property type="evidence" value="ECO:0007669"/>
    <property type="project" value="InterPro"/>
</dbReference>
<proteinExistence type="predicted"/>
<dbReference type="OrthoDB" id="3973067at2759"/>
<dbReference type="KEGG" id="tpf:TPHA_0N00480"/>
<feature type="compositionally biased region" description="Polar residues" evidence="1">
    <location>
        <begin position="560"/>
        <end position="570"/>
    </location>
</feature>
<evidence type="ECO:0000256" key="1">
    <source>
        <dbReference type="SAM" id="MobiDB-lite"/>
    </source>
</evidence>
<accession>G8C100</accession>
<feature type="region of interest" description="Disordered" evidence="1">
    <location>
        <begin position="784"/>
        <end position="803"/>
    </location>
</feature>
<name>G8C100_TETPH</name>
<dbReference type="OMA" id="WYKKPAV"/>
<evidence type="ECO:0000313" key="2">
    <source>
        <dbReference type="EMBL" id="CCE65828.1"/>
    </source>
</evidence>